<dbReference type="AlphaFoldDB" id="A0A1D6LFH0"/>
<protein>
    <submittedName>
        <fullName evidence="1">Putative choline kinase 2</fullName>
    </submittedName>
</protein>
<organism evidence="1">
    <name type="scientific">Zea mays</name>
    <name type="common">Maize</name>
    <dbReference type="NCBI Taxonomy" id="4577"/>
    <lineage>
        <taxon>Eukaryota</taxon>
        <taxon>Viridiplantae</taxon>
        <taxon>Streptophyta</taxon>
        <taxon>Embryophyta</taxon>
        <taxon>Tracheophyta</taxon>
        <taxon>Spermatophyta</taxon>
        <taxon>Magnoliopsida</taxon>
        <taxon>Liliopsida</taxon>
        <taxon>Poales</taxon>
        <taxon>Poaceae</taxon>
        <taxon>PACMAD clade</taxon>
        <taxon>Panicoideae</taxon>
        <taxon>Andropogonodae</taxon>
        <taxon>Andropogoneae</taxon>
        <taxon>Tripsacinae</taxon>
        <taxon>Zea</taxon>
    </lineage>
</organism>
<keyword evidence="1" id="KW-0418">Kinase</keyword>
<dbReference type="SUPFAM" id="SSF56112">
    <property type="entry name" value="Protein kinase-like (PK-like)"/>
    <property type="match status" value="1"/>
</dbReference>
<dbReference type="Gene3D" id="3.90.1200.10">
    <property type="match status" value="1"/>
</dbReference>
<sequence length="75" mass="8614">MPGPNLCSFGGKLSLENQITTLENKCSCDYQWTGFCHNDLQNGNIIIDEKTNVLTIIFYDNNVDRTVKWEYLEHG</sequence>
<gene>
    <name evidence="1" type="ORF">ZEAMMB73_Zm00001d035330</name>
</gene>
<dbReference type="EMBL" id="CM000782">
    <property type="protein sequence ID" value="AQK78689.1"/>
    <property type="molecule type" value="Genomic_DNA"/>
</dbReference>
<dbReference type="STRING" id="4577.A0A1D6LFH0"/>
<accession>A0A1D6LFH0</accession>
<dbReference type="InterPro" id="IPR011009">
    <property type="entry name" value="Kinase-like_dom_sf"/>
</dbReference>
<dbReference type="SMR" id="A0A1D6LFH0"/>
<dbReference type="GO" id="GO:0016301">
    <property type="term" value="F:kinase activity"/>
    <property type="evidence" value="ECO:0007669"/>
    <property type="project" value="UniProtKB-KW"/>
</dbReference>
<proteinExistence type="predicted"/>
<dbReference type="InParanoid" id="A0A1D6LFH0"/>
<evidence type="ECO:0000313" key="1">
    <source>
        <dbReference type="EMBL" id="AQK78689.1"/>
    </source>
</evidence>
<name>A0A1D6LFH0_MAIZE</name>
<reference evidence="1" key="1">
    <citation type="submission" date="2015-12" db="EMBL/GenBank/DDBJ databases">
        <title>Update maize B73 reference genome by single molecule sequencing technologies.</title>
        <authorList>
            <consortium name="Maize Genome Sequencing Project"/>
            <person name="Ware D."/>
        </authorList>
    </citation>
    <scope>NUCLEOTIDE SEQUENCE</scope>
    <source>
        <tissue evidence="1">Seedling</tissue>
    </source>
</reference>
<keyword evidence="1" id="KW-0808">Transferase</keyword>